<dbReference type="RefSeq" id="WP_279244302.1">
    <property type="nucleotide sequence ID" value="NZ_SHNN01000001.1"/>
</dbReference>
<feature type="transmembrane region" description="Helical" evidence="1">
    <location>
        <begin position="91"/>
        <end position="113"/>
    </location>
</feature>
<feature type="transmembrane region" description="Helical" evidence="1">
    <location>
        <begin position="190"/>
        <end position="212"/>
    </location>
</feature>
<dbReference type="EMBL" id="SHNN01000001">
    <property type="protein sequence ID" value="MCX2980325.1"/>
    <property type="molecule type" value="Genomic_DNA"/>
</dbReference>
<comment type="caution">
    <text evidence="2">The sequence shown here is derived from an EMBL/GenBank/DDBJ whole genome shotgun (WGS) entry which is preliminary data.</text>
</comment>
<evidence type="ECO:0000313" key="3">
    <source>
        <dbReference type="Proteomes" id="UP001143362"/>
    </source>
</evidence>
<feature type="transmembrane region" description="Helical" evidence="1">
    <location>
        <begin position="125"/>
        <end position="146"/>
    </location>
</feature>
<organism evidence="2 3">
    <name type="scientific">Candidatus Litorirhabdus singularis</name>
    <dbReference type="NCBI Taxonomy" id="2518993"/>
    <lineage>
        <taxon>Bacteria</taxon>
        <taxon>Pseudomonadati</taxon>
        <taxon>Pseudomonadota</taxon>
        <taxon>Gammaproteobacteria</taxon>
        <taxon>Cellvibrionales</taxon>
        <taxon>Halieaceae</taxon>
        <taxon>Candidatus Litorirhabdus</taxon>
    </lineage>
</organism>
<sequence length="233" mass="24331">MASLLKMWLALTLLTAVTMLALPDNDLFGSQQQLVWAAITVLLAQLLGPLAMAQQTPLSTPAPALAALGQGLAAGLAFLCSVPLLTSLNAVVSASLWLLCAGIAILVILSSLAQQALQLRQQLSASLAAAAVTITTLILMLAPLWLGPLAASGSENMGAIALFISPLSLLAGLADIDFMRSSWSYRYSELAAMPVTYPPLVLLLALYGGLMIHTRSICLRTPKPAPAIPPETH</sequence>
<keyword evidence="3" id="KW-1185">Reference proteome</keyword>
<feature type="transmembrane region" description="Helical" evidence="1">
    <location>
        <begin position="33"/>
        <end position="52"/>
    </location>
</feature>
<keyword evidence="1" id="KW-0472">Membrane</keyword>
<accession>A0ABT3TDR1</accession>
<keyword evidence="1" id="KW-1133">Transmembrane helix</keyword>
<feature type="transmembrane region" description="Helical" evidence="1">
    <location>
        <begin position="158"/>
        <end position="178"/>
    </location>
</feature>
<feature type="transmembrane region" description="Helical" evidence="1">
    <location>
        <begin position="64"/>
        <end position="85"/>
    </location>
</feature>
<evidence type="ECO:0000313" key="2">
    <source>
        <dbReference type="EMBL" id="MCX2980325.1"/>
    </source>
</evidence>
<name>A0ABT3TDR1_9GAMM</name>
<keyword evidence="1" id="KW-0812">Transmembrane</keyword>
<gene>
    <name evidence="2" type="ORF">EYC98_05505</name>
</gene>
<dbReference type="Proteomes" id="UP001143362">
    <property type="component" value="Unassembled WGS sequence"/>
</dbReference>
<reference evidence="2" key="1">
    <citation type="submission" date="2019-02" db="EMBL/GenBank/DDBJ databases">
        <authorList>
            <person name="Li S.-H."/>
        </authorList>
    </citation>
    <scope>NUCLEOTIDE SEQUENCE</scope>
    <source>
        <strain evidence="2">IMCC14734</strain>
    </source>
</reference>
<protein>
    <submittedName>
        <fullName evidence="2">Uncharacterized protein</fullName>
    </submittedName>
</protein>
<evidence type="ECO:0000256" key="1">
    <source>
        <dbReference type="SAM" id="Phobius"/>
    </source>
</evidence>
<proteinExistence type="predicted"/>